<reference evidence="1 2" key="1">
    <citation type="journal article" date="2011" name="Microb. Cell Fact.">
        <title>Genome sequences and comparative genomics of two Lactobacillus ruminis strains from the bovine and human intestinal tracts.</title>
        <authorList>
            <person name="Forde B.M."/>
            <person name="Neville B.A."/>
            <person name="O'Donnell M.M."/>
            <person name="Riboulet-Bisson E."/>
            <person name="Claesson M.J."/>
            <person name="Coghlan A."/>
            <person name="Ross R.P."/>
            <person name="O'Toole P.W."/>
        </authorList>
    </citation>
    <scope>NUCLEOTIDE SEQUENCE [LARGE SCALE GENOMIC DNA]</scope>
    <source>
        <strain evidence="2">ATCC 27782 / RF3</strain>
    </source>
</reference>
<dbReference type="STRING" id="1069534.LRC_07250"/>
<dbReference type="PATRIC" id="fig|1069534.5.peg.803"/>
<evidence type="ECO:0000313" key="2">
    <source>
        <dbReference type="Proteomes" id="UP000001279"/>
    </source>
</evidence>
<gene>
    <name evidence="1" type="ordered locus">LRC_07250</name>
</gene>
<dbReference type="Proteomes" id="UP000001279">
    <property type="component" value="Chromosome"/>
</dbReference>
<dbReference type="eggNOG" id="ENOG5030I3I">
    <property type="taxonomic scope" value="Bacteria"/>
</dbReference>
<dbReference type="EMBL" id="CP003032">
    <property type="protein sequence ID" value="AEN78014.1"/>
    <property type="molecule type" value="Genomic_DNA"/>
</dbReference>
<sequence length="414" mass="48267">MNDDVLPGLLKEVQAKFEAEFGKSKVVEDTFKKLKAKKATYSTANNFAIEVGEILARALQSVVTADRLPDGKMYYNIAKRLLEPVLGNNYKTVADYAVKVQSDLNKKAKIGLNVKKPVLNQDRIDGLINRLSSEDDFNKVKWILDEPVVNFTQAVIDDTIKINAEFQYSAGLNPTIERRTFGQCCKWCESLSGTYNYPHVPEDFYHRHQRCRCTIEYDPKNGKKQNSWSKKWYRSDRSELERRRKMNIDIRDNNRKSDILEYRKIVDVLGVEKSPISLAEFQDLKYNDSERYSWLKREERFMKELAVKEWSNVFKERVIEAFNKFKKNDISISVHAVSRLPRLNNGKNVLITDNEVIDFIKSGPNYVEGTNKNIYFNPEKQLAIIQNKETNDIVSIVRRKYMKEGWSDVVRDDE</sequence>
<accession>G2SN40</accession>
<keyword evidence="2" id="KW-1185">Reference proteome</keyword>
<dbReference type="HOGENOM" id="CLU_049142_0_0_9"/>
<dbReference type="RefSeq" id="WP_014073236.1">
    <property type="nucleotide sequence ID" value="NC_015975.1"/>
</dbReference>
<evidence type="ECO:0000313" key="1">
    <source>
        <dbReference type="EMBL" id="AEN78014.1"/>
    </source>
</evidence>
<dbReference type="KEGG" id="lrm:LRC_07250"/>
<protein>
    <recommendedName>
        <fullName evidence="3">Gp35</fullName>
    </recommendedName>
</protein>
<proteinExistence type="predicted"/>
<organism evidence="1 2">
    <name type="scientific">Ligilactobacillus ruminis (strain ATCC 27782 / RF3)</name>
    <name type="common">Lactobacillus ruminis</name>
    <dbReference type="NCBI Taxonomy" id="1069534"/>
    <lineage>
        <taxon>Bacteria</taxon>
        <taxon>Bacillati</taxon>
        <taxon>Bacillota</taxon>
        <taxon>Bacilli</taxon>
        <taxon>Lactobacillales</taxon>
        <taxon>Lactobacillaceae</taxon>
        <taxon>Ligilactobacillus</taxon>
    </lineage>
</organism>
<dbReference type="GeneID" id="29802764"/>
<name>G2SN40_LIGR2</name>
<evidence type="ECO:0008006" key="3">
    <source>
        <dbReference type="Google" id="ProtNLM"/>
    </source>
</evidence>
<dbReference type="AlphaFoldDB" id="G2SN40"/>